<dbReference type="InterPro" id="IPR009057">
    <property type="entry name" value="Homeodomain-like_sf"/>
</dbReference>
<proteinExistence type="predicted"/>
<evidence type="ECO:0000256" key="3">
    <source>
        <dbReference type="ARBA" id="ARBA00023163"/>
    </source>
</evidence>
<dbReference type="PANTHER" id="PTHR46796:SF7">
    <property type="entry name" value="ARAC FAMILY TRANSCRIPTIONAL REGULATOR"/>
    <property type="match status" value="1"/>
</dbReference>
<evidence type="ECO:0000313" key="6">
    <source>
        <dbReference type="EMBL" id="GHE33911.1"/>
    </source>
</evidence>
<accession>A0A918Z228</accession>
<dbReference type="InterPro" id="IPR018060">
    <property type="entry name" value="HTH_AraC"/>
</dbReference>
<keyword evidence="1" id="KW-0805">Transcription regulation</keyword>
<keyword evidence="2" id="KW-0238">DNA-binding</keyword>
<protein>
    <submittedName>
        <fullName evidence="6">AraC family transcriptional regulator</fullName>
    </submittedName>
</protein>
<evidence type="ECO:0000313" key="7">
    <source>
        <dbReference type="Proteomes" id="UP000636453"/>
    </source>
</evidence>
<comment type="caution">
    <text evidence="6">The sequence shown here is derived from an EMBL/GenBank/DDBJ whole genome shotgun (WGS) entry which is preliminary data.</text>
</comment>
<keyword evidence="3" id="KW-0804">Transcription</keyword>
<dbReference type="GO" id="GO:0043565">
    <property type="term" value="F:sequence-specific DNA binding"/>
    <property type="evidence" value="ECO:0007669"/>
    <property type="project" value="InterPro"/>
</dbReference>
<dbReference type="InterPro" id="IPR050204">
    <property type="entry name" value="AraC_XylS_family_regulators"/>
</dbReference>
<dbReference type="Gene3D" id="1.10.10.60">
    <property type="entry name" value="Homeodomain-like"/>
    <property type="match status" value="2"/>
</dbReference>
<dbReference type="InterPro" id="IPR018062">
    <property type="entry name" value="HTH_AraC-typ_CS"/>
</dbReference>
<dbReference type="PROSITE" id="PS01124">
    <property type="entry name" value="HTH_ARAC_FAMILY_2"/>
    <property type="match status" value="1"/>
</dbReference>
<feature type="compositionally biased region" description="Basic residues" evidence="4">
    <location>
        <begin position="297"/>
        <end position="306"/>
    </location>
</feature>
<dbReference type="Pfam" id="PF12852">
    <property type="entry name" value="Cupin_6"/>
    <property type="match status" value="1"/>
</dbReference>
<dbReference type="PANTHER" id="PTHR46796">
    <property type="entry name" value="HTH-TYPE TRANSCRIPTIONAL ACTIVATOR RHAS-RELATED"/>
    <property type="match status" value="1"/>
</dbReference>
<reference evidence="6" key="1">
    <citation type="journal article" date="2014" name="Int. J. Syst. Evol. Microbiol.">
        <title>Complete genome sequence of Corynebacterium casei LMG S-19264T (=DSM 44701T), isolated from a smear-ripened cheese.</title>
        <authorList>
            <consortium name="US DOE Joint Genome Institute (JGI-PGF)"/>
            <person name="Walter F."/>
            <person name="Albersmeier A."/>
            <person name="Kalinowski J."/>
            <person name="Ruckert C."/>
        </authorList>
    </citation>
    <scope>NUCLEOTIDE SEQUENCE</scope>
    <source>
        <strain evidence="6">KCTC 32020</strain>
    </source>
</reference>
<dbReference type="EMBL" id="BNCF01000007">
    <property type="protein sequence ID" value="GHE33911.1"/>
    <property type="molecule type" value="Genomic_DNA"/>
</dbReference>
<dbReference type="Proteomes" id="UP000636453">
    <property type="component" value="Unassembled WGS sequence"/>
</dbReference>
<dbReference type="RefSeq" id="WP_146472275.1">
    <property type="nucleotide sequence ID" value="NZ_BNCF01000007.1"/>
</dbReference>
<feature type="domain" description="HTH araC/xylS-type" evidence="5">
    <location>
        <begin position="181"/>
        <end position="278"/>
    </location>
</feature>
<organism evidence="6 7">
    <name type="scientific">Vulcaniibacterium thermophilum</name>
    <dbReference type="NCBI Taxonomy" id="1169913"/>
    <lineage>
        <taxon>Bacteria</taxon>
        <taxon>Pseudomonadati</taxon>
        <taxon>Pseudomonadota</taxon>
        <taxon>Gammaproteobacteria</taxon>
        <taxon>Lysobacterales</taxon>
        <taxon>Lysobacteraceae</taxon>
        <taxon>Vulcaniibacterium</taxon>
    </lineage>
</organism>
<dbReference type="InterPro" id="IPR032783">
    <property type="entry name" value="AraC_lig"/>
</dbReference>
<gene>
    <name evidence="6" type="ORF">GCM10007167_14960</name>
</gene>
<evidence type="ECO:0000256" key="1">
    <source>
        <dbReference type="ARBA" id="ARBA00023015"/>
    </source>
</evidence>
<dbReference type="Pfam" id="PF12833">
    <property type="entry name" value="HTH_18"/>
    <property type="match status" value="1"/>
</dbReference>
<dbReference type="AlphaFoldDB" id="A0A918Z228"/>
<dbReference type="SMART" id="SM00342">
    <property type="entry name" value="HTH_ARAC"/>
    <property type="match status" value="1"/>
</dbReference>
<evidence type="ECO:0000256" key="2">
    <source>
        <dbReference type="ARBA" id="ARBA00023125"/>
    </source>
</evidence>
<feature type="region of interest" description="Disordered" evidence="4">
    <location>
        <begin position="275"/>
        <end position="306"/>
    </location>
</feature>
<dbReference type="OrthoDB" id="9783876at2"/>
<evidence type="ECO:0000259" key="5">
    <source>
        <dbReference type="PROSITE" id="PS01124"/>
    </source>
</evidence>
<dbReference type="GO" id="GO:0003700">
    <property type="term" value="F:DNA-binding transcription factor activity"/>
    <property type="evidence" value="ECO:0007669"/>
    <property type="project" value="InterPro"/>
</dbReference>
<evidence type="ECO:0000256" key="4">
    <source>
        <dbReference type="SAM" id="MobiDB-lite"/>
    </source>
</evidence>
<dbReference type="SUPFAM" id="SSF46689">
    <property type="entry name" value="Homeodomain-like"/>
    <property type="match status" value="2"/>
</dbReference>
<dbReference type="PROSITE" id="PS00041">
    <property type="entry name" value="HTH_ARAC_FAMILY_1"/>
    <property type="match status" value="1"/>
</dbReference>
<reference evidence="6" key="2">
    <citation type="submission" date="2020-09" db="EMBL/GenBank/DDBJ databases">
        <authorList>
            <person name="Sun Q."/>
            <person name="Kim S."/>
        </authorList>
    </citation>
    <scope>NUCLEOTIDE SEQUENCE</scope>
    <source>
        <strain evidence="6">KCTC 32020</strain>
    </source>
</reference>
<sequence length="306" mass="33610">MSGLDRLSAVLEQFPVQARLHHAGPLCGNTWFDPVPGRAFLHLLRRGTLRVVHDGREGEPSRLECVEPTLLFYPRALGHRFETAPRDGADFTCAAVFFAGGDGHPIARALPPVVAVPLAAIRGLEGTLELLFAEAAQTRCGSRLLVDRLFEVLVVQLLRWLLDQQPATVGLVAGLGDRRLARALTAVHEAPCAEWTVERLAEVAGMSRSAFAAHFHAVVGLTPADYVAEWRITRACRLLREGKPLATVADLVGYSGYAALSRAFRRRRGLSPREWRRAHAEAPGRVPEPGPRSWIEHKRHYAKSGA</sequence>
<keyword evidence="7" id="KW-1185">Reference proteome</keyword>
<name>A0A918Z228_9GAMM</name>